<dbReference type="Pfam" id="PF00109">
    <property type="entry name" value="ketoacyl-synt"/>
    <property type="match status" value="1"/>
</dbReference>
<evidence type="ECO:0000256" key="4">
    <source>
        <dbReference type="RuleBase" id="RU003694"/>
    </source>
</evidence>
<evidence type="ECO:0000313" key="7">
    <source>
        <dbReference type="Proteomes" id="UP000225833"/>
    </source>
</evidence>
<name>A0A2D0J093_XENBU</name>
<evidence type="ECO:0000256" key="2">
    <source>
        <dbReference type="ARBA" id="ARBA00008467"/>
    </source>
</evidence>
<proteinExistence type="inferred from homology"/>
<keyword evidence="3 4" id="KW-0808">Transferase</keyword>
<dbReference type="SMART" id="SM00825">
    <property type="entry name" value="PKS_KS"/>
    <property type="match status" value="1"/>
</dbReference>
<organism evidence="6 7">
    <name type="scientific">Xenorhabdus budapestensis</name>
    <dbReference type="NCBI Taxonomy" id="290110"/>
    <lineage>
        <taxon>Bacteria</taxon>
        <taxon>Pseudomonadati</taxon>
        <taxon>Pseudomonadota</taxon>
        <taxon>Gammaproteobacteria</taxon>
        <taxon>Enterobacterales</taxon>
        <taxon>Morganellaceae</taxon>
        <taxon>Xenorhabdus</taxon>
    </lineage>
</organism>
<dbReference type="InterPro" id="IPR016039">
    <property type="entry name" value="Thiolase-like"/>
</dbReference>
<sequence length="581" mass="62882">MSKLPVIVGLGGINTAGRSSGFHGYKRIVSNSLNDKIMKDTWSDLCHRMNIINGTESVTDTKIEQAKNGTLIRKITLFDTQKVPVNKIITDSAKDTVQLLQSTYIPLSMSSAGQLPEGFEIGNLYNAHHHPRGLRLAVYGASDLLNSIGISWSDISALVEPDQVSVYASSALGQVDQFSLSGLIGNPLNGLRISSKMLPLSLPDMPADFINSYIINNIGSTSANIGACASFLYNLKQGVNDIRQGKAKVCLVGCAEAPITPEIIEGFRAMGALAEDHLLCKLDGTNTVDHRRACRPFSTNVGITLSESSQFVLLMSDDLALQCGANILGSVPDVFVNADANKKSISSPGIGNYITMMKAASLTDSLLDGKLQHSYVQAHGTGTPQNRVTESHIINEIAKVFGLSRWDVTAIKAYVGHSFSASAGDQLANTLGVWQYGWILGIKTIDHIAEDVHSSNLNILMQDKFTGEQGKDMRATIINSKGFGGNNASAVILSPQQTMRMLTKKHGNTAISNYHKCNQIVKDKSEKQDQAICRGEESIIYDFGSSVMQPSDIELSRQEVKLAGFKHTIKLPNADEFSEFL</sequence>
<dbReference type="InterPro" id="IPR000794">
    <property type="entry name" value="Beta-ketoacyl_synthase"/>
</dbReference>
<dbReference type="Pfam" id="PF02801">
    <property type="entry name" value="Ketoacyl-synt_C"/>
    <property type="match status" value="1"/>
</dbReference>
<dbReference type="EMBL" id="NIBS01000010">
    <property type="protein sequence ID" value="PHM27619.1"/>
    <property type="molecule type" value="Genomic_DNA"/>
</dbReference>
<dbReference type="InterPro" id="IPR014031">
    <property type="entry name" value="Ketoacyl_synth_C"/>
</dbReference>
<reference evidence="6 7" key="1">
    <citation type="journal article" date="2017" name="Nat. Microbiol.">
        <title>Natural product diversity associated with the nematode symbionts Photorhabdus and Xenorhabdus.</title>
        <authorList>
            <person name="Tobias N.J."/>
            <person name="Wolff H."/>
            <person name="Djahanschiri B."/>
            <person name="Grundmann F."/>
            <person name="Kronenwerth M."/>
            <person name="Shi Y.M."/>
            <person name="Simonyi S."/>
            <person name="Grun P."/>
            <person name="Shapiro-Ilan D."/>
            <person name="Pidot S.J."/>
            <person name="Stinear T.P."/>
            <person name="Ebersberger I."/>
            <person name="Bode H.B."/>
        </authorList>
    </citation>
    <scope>NUCLEOTIDE SEQUENCE [LARGE SCALE GENOMIC DNA]</scope>
    <source>
        <strain evidence="6 7">DSM 16342</strain>
    </source>
</reference>
<dbReference type="AlphaFoldDB" id="A0A2D0J093"/>
<evidence type="ECO:0000313" key="6">
    <source>
        <dbReference type="EMBL" id="PHM27619.1"/>
    </source>
</evidence>
<dbReference type="InterPro" id="IPR020841">
    <property type="entry name" value="PKS_Beta-ketoAc_synthase_dom"/>
</dbReference>
<evidence type="ECO:0000259" key="5">
    <source>
        <dbReference type="PROSITE" id="PS52004"/>
    </source>
</evidence>
<dbReference type="PROSITE" id="PS52004">
    <property type="entry name" value="KS3_2"/>
    <property type="match status" value="1"/>
</dbReference>
<dbReference type="InterPro" id="IPR014030">
    <property type="entry name" value="Ketoacyl_synth_N"/>
</dbReference>
<dbReference type="InterPro" id="IPR047224">
    <property type="entry name" value="FAS_alpha_su_C"/>
</dbReference>
<dbReference type="RefSeq" id="WP_099136077.1">
    <property type="nucleotide sequence ID" value="NZ_CAWNNJ010000002.1"/>
</dbReference>
<dbReference type="Proteomes" id="UP000225833">
    <property type="component" value="Unassembled WGS sequence"/>
</dbReference>
<comment type="similarity">
    <text evidence="2 4">Belongs to the thiolase-like superfamily. Beta-ketoacyl-ACP synthases family.</text>
</comment>
<evidence type="ECO:0000256" key="3">
    <source>
        <dbReference type="ARBA" id="ARBA00022679"/>
    </source>
</evidence>
<comment type="pathway">
    <text evidence="1">Lipid metabolism; fatty acid biosynthesis.</text>
</comment>
<dbReference type="Gene3D" id="3.40.47.10">
    <property type="match status" value="1"/>
</dbReference>
<accession>A0A2D0J093</accession>
<dbReference type="PANTHER" id="PTHR11712:SF336">
    <property type="entry name" value="3-OXOACYL-[ACYL-CARRIER-PROTEIN] SYNTHASE, MITOCHONDRIAL"/>
    <property type="match status" value="1"/>
</dbReference>
<dbReference type="GO" id="GO:0005829">
    <property type="term" value="C:cytosol"/>
    <property type="evidence" value="ECO:0007669"/>
    <property type="project" value="TreeGrafter"/>
</dbReference>
<evidence type="ECO:0000256" key="1">
    <source>
        <dbReference type="ARBA" id="ARBA00005194"/>
    </source>
</evidence>
<dbReference type="GO" id="GO:0004315">
    <property type="term" value="F:3-oxoacyl-[acyl-carrier-protein] synthase activity"/>
    <property type="evidence" value="ECO:0007669"/>
    <property type="project" value="TreeGrafter"/>
</dbReference>
<comment type="caution">
    <text evidence="6">The sequence shown here is derived from an EMBL/GenBank/DDBJ whole genome shotgun (WGS) entry which is preliminary data.</text>
</comment>
<dbReference type="SUPFAM" id="SSF53901">
    <property type="entry name" value="Thiolase-like"/>
    <property type="match status" value="2"/>
</dbReference>
<protein>
    <submittedName>
        <fullName evidence="6">3-oxoacyl-synthase II</fullName>
    </submittedName>
</protein>
<dbReference type="CDD" id="cd00828">
    <property type="entry name" value="elong_cond_enzymes"/>
    <property type="match status" value="1"/>
</dbReference>
<dbReference type="OrthoDB" id="9784825at2"/>
<dbReference type="GO" id="GO:0006633">
    <property type="term" value="P:fatty acid biosynthetic process"/>
    <property type="evidence" value="ECO:0007669"/>
    <property type="project" value="TreeGrafter"/>
</dbReference>
<dbReference type="PANTHER" id="PTHR11712">
    <property type="entry name" value="POLYKETIDE SYNTHASE-RELATED"/>
    <property type="match status" value="1"/>
</dbReference>
<gene>
    <name evidence="6" type="ORF">Xbud_02199</name>
</gene>
<feature type="domain" description="Ketosynthase family 3 (KS3)" evidence="5">
    <location>
        <begin position="17"/>
        <end position="494"/>
    </location>
</feature>